<dbReference type="InterPro" id="IPR024602">
    <property type="entry name" value="COG_su2_N"/>
</dbReference>
<keyword evidence="5" id="KW-0653">Protein transport</keyword>
<dbReference type="GO" id="GO:0006891">
    <property type="term" value="P:intra-Golgi vesicle-mediated transport"/>
    <property type="evidence" value="ECO:0007669"/>
    <property type="project" value="TreeGrafter"/>
</dbReference>
<comment type="subcellular location">
    <subcellularLocation>
        <location evidence="1">Golgi apparatus membrane</location>
        <topology evidence="1">Peripheral membrane protein</topology>
    </subcellularLocation>
</comment>
<sequence>MITDDQLALLERLRTPSPDFNVPLFVRQCRSQLPLTTLSEIMMQYGNQLQQDLVQLLNTDFEQYISLSTSLQGTEQLVENILHPINEVQRRLNSALTITSAESDAVQKLLKQKKELDEKRMQVISKLPLEFDQLPPGKCAGGIERRARIAARIGSVDSDLADSMKQQLEYLINAESPPPHEIACLLRAFSASGFTEIAYAHCRDLLRSHLTACGEHENLAVFLTNVQLLFLAQRCSLFDQNGSTKFAFLKNCFFPALVDVLVPNPESKTLFTVGQPATFHSNFTALMTFIEYLDTLRPDFSLTSEVVAFVNRFNLDVYFRVRFNFFVTRLESILQQPLSKVSKPPAKLFPSVSLEVSATVAEVALSCFHADVFITKLAPNFFSISVQMLARFSAFLSNIPESGIDSGMCLILATDVKVLSLWVKSELADFCIKAVLRENCGNLEARDIITSTFGTNADKFLEHHEILILTAVKNIVQLAVLALDAVPRIKATYGRSGQPTPTIPLLYVQQLVQPLEHGLKDVASDAARADLGRRALSEIAAAYRNACFELLDVMRQTEQSLRRLGSTSGSHIIADSSGKIATQLRLDVQEFQRLLTLASGDSDWDIETSIAFILKAIDDPATPKPD</sequence>
<dbReference type="PANTHER" id="PTHR12961">
    <property type="entry name" value="CONSERVED OLIGOMERIC GOLGI COMPLEX COMPONENT 2"/>
    <property type="match status" value="1"/>
</dbReference>
<reference evidence="11" key="1">
    <citation type="submission" date="2015-04" db="EMBL/GenBank/DDBJ databases">
        <title>The genome sequence of the plant pathogenic Rhizarian Plasmodiophora brassicae reveals insights in its biotrophic life cycle and the origin of chitin synthesis.</title>
        <authorList>
            <person name="Schwelm A."/>
            <person name="Fogelqvist J."/>
            <person name="Knaust A."/>
            <person name="Julke S."/>
            <person name="Lilja T."/>
            <person name="Dhandapani V."/>
            <person name="Bonilla-Rosso G."/>
            <person name="Karlsson M."/>
            <person name="Shevchenko A."/>
            <person name="Choi S.R."/>
            <person name="Kim H.G."/>
            <person name="Park J.Y."/>
            <person name="Lim Y.P."/>
            <person name="Ludwig-Muller J."/>
            <person name="Dixelius C."/>
        </authorList>
    </citation>
    <scope>NUCLEOTIDE SEQUENCE</scope>
    <source>
        <tissue evidence="11">Potato root galls</tissue>
    </source>
</reference>
<evidence type="ECO:0000259" key="9">
    <source>
        <dbReference type="Pfam" id="PF06148"/>
    </source>
</evidence>
<evidence type="ECO:0000256" key="7">
    <source>
        <dbReference type="ARBA" id="ARBA00023136"/>
    </source>
</evidence>
<dbReference type="Pfam" id="PF12022">
    <property type="entry name" value="COG2_C"/>
    <property type="match status" value="1"/>
</dbReference>
<dbReference type="InterPro" id="IPR024603">
    <property type="entry name" value="COG_complex_COG2_C"/>
</dbReference>
<evidence type="ECO:0000256" key="1">
    <source>
        <dbReference type="ARBA" id="ARBA00004395"/>
    </source>
</evidence>
<proteinExistence type="inferred from homology"/>
<evidence type="ECO:0000256" key="3">
    <source>
        <dbReference type="ARBA" id="ARBA00020977"/>
    </source>
</evidence>
<feature type="domain" description="COG complex component COG2 C-terminal" evidence="10">
    <location>
        <begin position="311"/>
        <end position="588"/>
    </location>
</feature>
<keyword evidence="6" id="KW-0333">Golgi apparatus</keyword>
<feature type="domain" description="Conserved oligomeric Golgi complex subunit 2 N-terminal" evidence="9">
    <location>
        <begin position="17"/>
        <end position="81"/>
    </location>
</feature>
<keyword evidence="7" id="KW-0472">Membrane</keyword>
<evidence type="ECO:0000256" key="8">
    <source>
        <dbReference type="ARBA" id="ARBA00031344"/>
    </source>
</evidence>
<dbReference type="AlphaFoldDB" id="A0A0H5R9D2"/>
<dbReference type="Pfam" id="PF06148">
    <property type="entry name" value="COG2_N"/>
    <property type="match status" value="1"/>
</dbReference>
<dbReference type="GO" id="GO:0017119">
    <property type="term" value="C:Golgi transport complex"/>
    <property type="evidence" value="ECO:0007669"/>
    <property type="project" value="TreeGrafter"/>
</dbReference>
<accession>A0A0H5R9D2</accession>
<dbReference type="EMBL" id="HACM01009944">
    <property type="protein sequence ID" value="CRZ10386.1"/>
    <property type="molecule type" value="Transcribed_RNA"/>
</dbReference>
<evidence type="ECO:0000256" key="6">
    <source>
        <dbReference type="ARBA" id="ARBA00023034"/>
    </source>
</evidence>
<evidence type="ECO:0000256" key="2">
    <source>
        <dbReference type="ARBA" id="ARBA00007603"/>
    </source>
</evidence>
<protein>
    <recommendedName>
        <fullName evidence="3">Conserved oligomeric Golgi complex subunit 2</fullName>
    </recommendedName>
    <alternativeName>
        <fullName evidence="8">Component of oligomeric Golgi complex 2</fullName>
    </alternativeName>
</protein>
<dbReference type="GO" id="GO:0015031">
    <property type="term" value="P:protein transport"/>
    <property type="evidence" value="ECO:0007669"/>
    <property type="project" value="UniProtKB-KW"/>
</dbReference>
<dbReference type="PANTHER" id="PTHR12961:SF0">
    <property type="entry name" value="CONSERVED OLIGOMERIC GOLGI COMPLEX SUBUNIT 2"/>
    <property type="match status" value="1"/>
</dbReference>
<dbReference type="InterPro" id="IPR009316">
    <property type="entry name" value="COG2"/>
</dbReference>
<keyword evidence="4" id="KW-0813">Transport</keyword>
<evidence type="ECO:0000256" key="5">
    <source>
        <dbReference type="ARBA" id="ARBA00022927"/>
    </source>
</evidence>
<evidence type="ECO:0000259" key="10">
    <source>
        <dbReference type="Pfam" id="PF12022"/>
    </source>
</evidence>
<evidence type="ECO:0000313" key="11">
    <source>
        <dbReference type="EMBL" id="CRZ10386.1"/>
    </source>
</evidence>
<comment type="similarity">
    <text evidence="2">Belongs to the COG2 family.</text>
</comment>
<evidence type="ECO:0000256" key="4">
    <source>
        <dbReference type="ARBA" id="ARBA00022448"/>
    </source>
</evidence>
<name>A0A0H5R9D2_9EUKA</name>
<organism evidence="11">
    <name type="scientific">Spongospora subterranea</name>
    <dbReference type="NCBI Taxonomy" id="70186"/>
    <lineage>
        <taxon>Eukaryota</taxon>
        <taxon>Sar</taxon>
        <taxon>Rhizaria</taxon>
        <taxon>Endomyxa</taxon>
        <taxon>Phytomyxea</taxon>
        <taxon>Plasmodiophorida</taxon>
        <taxon>Plasmodiophoridae</taxon>
        <taxon>Spongospora</taxon>
    </lineage>
</organism>
<dbReference type="GO" id="GO:0007030">
    <property type="term" value="P:Golgi organization"/>
    <property type="evidence" value="ECO:0007669"/>
    <property type="project" value="InterPro"/>
</dbReference>
<dbReference type="GO" id="GO:0000139">
    <property type="term" value="C:Golgi membrane"/>
    <property type="evidence" value="ECO:0007669"/>
    <property type="project" value="UniProtKB-SubCell"/>
</dbReference>